<evidence type="ECO:0000259" key="9">
    <source>
        <dbReference type="PROSITE" id="PS50089"/>
    </source>
</evidence>
<feature type="domain" description="Tyrosine specific protein phosphatases" evidence="8">
    <location>
        <begin position="158"/>
        <end position="218"/>
    </location>
</feature>
<protein>
    <recommendedName>
        <fullName evidence="2">protein-tyrosine-phosphatase</fullName>
        <ecNumber evidence="2">3.1.3.48</ecNumber>
    </recommendedName>
</protein>
<comment type="similarity">
    <text evidence="1">Belongs to the protein-tyrosine phosphatase family. Non-receptor class dual specificity subfamily.</text>
</comment>
<dbReference type="SUPFAM" id="SSF52799">
    <property type="entry name" value="(Phosphotyrosine protein) phosphatases II"/>
    <property type="match status" value="1"/>
</dbReference>
<feature type="compositionally biased region" description="Pro residues" evidence="6">
    <location>
        <begin position="321"/>
        <end position="335"/>
    </location>
</feature>
<reference evidence="10 11" key="1">
    <citation type="submission" date="2017-12" db="EMBL/GenBank/DDBJ databases">
        <title>Sequencing, de novo assembly and annotation of complete genome of a new Thraustochytrid species, strain FCC1311.</title>
        <authorList>
            <person name="Sedici K."/>
            <person name="Godart F."/>
            <person name="Aiese Cigliano R."/>
            <person name="Sanseverino W."/>
            <person name="Barakat M."/>
            <person name="Ortet P."/>
            <person name="Marechal E."/>
            <person name="Cagnac O."/>
            <person name="Amato A."/>
        </authorList>
    </citation>
    <scope>NUCLEOTIDE SEQUENCE [LARGE SCALE GENOMIC DNA]</scope>
</reference>
<keyword evidence="5" id="KW-0863">Zinc-finger</keyword>
<dbReference type="PROSITE" id="PS50056">
    <property type="entry name" value="TYR_PHOSPHATASE_2"/>
    <property type="match status" value="1"/>
</dbReference>
<dbReference type="InterPro" id="IPR029021">
    <property type="entry name" value="Prot-tyrosine_phosphatase-like"/>
</dbReference>
<gene>
    <name evidence="10" type="ORF">FCC1311_009012</name>
</gene>
<feature type="region of interest" description="Disordered" evidence="6">
    <location>
        <begin position="295"/>
        <end position="335"/>
    </location>
</feature>
<dbReference type="Pfam" id="PF00782">
    <property type="entry name" value="DSPc"/>
    <property type="match status" value="1"/>
</dbReference>
<dbReference type="InParanoid" id="A0A2R5G870"/>
<feature type="domain" description="RING-type" evidence="9">
    <location>
        <begin position="252"/>
        <end position="288"/>
    </location>
</feature>
<dbReference type="GO" id="GO:0004725">
    <property type="term" value="F:protein tyrosine phosphatase activity"/>
    <property type="evidence" value="ECO:0007669"/>
    <property type="project" value="UniProtKB-EC"/>
</dbReference>
<keyword evidence="5" id="KW-0479">Metal-binding</keyword>
<dbReference type="Proteomes" id="UP000241890">
    <property type="component" value="Unassembled WGS sequence"/>
</dbReference>
<evidence type="ECO:0000256" key="5">
    <source>
        <dbReference type="PROSITE-ProRule" id="PRU00175"/>
    </source>
</evidence>
<organism evidence="10 11">
    <name type="scientific">Hondaea fermentalgiana</name>
    <dbReference type="NCBI Taxonomy" id="2315210"/>
    <lineage>
        <taxon>Eukaryota</taxon>
        <taxon>Sar</taxon>
        <taxon>Stramenopiles</taxon>
        <taxon>Bigyra</taxon>
        <taxon>Labyrinthulomycetes</taxon>
        <taxon>Thraustochytrida</taxon>
        <taxon>Thraustochytriidae</taxon>
        <taxon>Hondaea</taxon>
    </lineage>
</organism>
<proteinExistence type="inferred from homology"/>
<evidence type="ECO:0000259" key="7">
    <source>
        <dbReference type="PROSITE" id="PS50054"/>
    </source>
</evidence>
<comment type="caution">
    <text evidence="10">The sequence shown here is derived from an EMBL/GenBank/DDBJ whole genome shotgun (WGS) entry which is preliminary data.</text>
</comment>
<evidence type="ECO:0000256" key="1">
    <source>
        <dbReference type="ARBA" id="ARBA00008601"/>
    </source>
</evidence>
<dbReference type="OrthoDB" id="10252009at2759"/>
<evidence type="ECO:0000256" key="2">
    <source>
        <dbReference type="ARBA" id="ARBA00013064"/>
    </source>
</evidence>
<evidence type="ECO:0000256" key="6">
    <source>
        <dbReference type="SAM" id="MobiDB-lite"/>
    </source>
</evidence>
<evidence type="ECO:0000256" key="3">
    <source>
        <dbReference type="ARBA" id="ARBA00022801"/>
    </source>
</evidence>
<dbReference type="SMART" id="SM00195">
    <property type="entry name" value="DSPc"/>
    <property type="match status" value="1"/>
</dbReference>
<name>A0A2R5G870_9STRA</name>
<dbReference type="CDD" id="cd14498">
    <property type="entry name" value="DSP"/>
    <property type="match status" value="1"/>
</dbReference>
<keyword evidence="5" id="KW-0862">Zinc</keyword>
<evidence type="ECO:0000313" key="10">
    <source>
        <dbReference type="EMBL" id="GBG24683.1"/>
    </source>
</evidence>
<dbReference type="Gene3D" id="3.30.40.10">
    <property type="entry name" value="Zinc/RING finger domain, C3HC4 (zinc finger)"/>
    <property type="match status" value="1"/>
</dbReference>
<feature type="domain" description="Tyrosine-protein phosphatase" evidence="7">
    <location>
        <begin position="98"/>
        <end position="240"/>
    </location>
</feature>
<dbReference type="InterPro" id="IPR000387">
    <property type="entry name" value="Tyr_Pase_dom"/>
</dbReference>
<dbReference type="PANTHER" id="PTHR10159">
    <property type="entry name" value="DUAL SPECIFICITY PROTEIN PHOSPHATASE"/>
    <property type="match status" value="1"/>
</dbReference>
<dbReference type="InterPro" id="IPR000340">
    <property type="entry name" value="Dual-sp_phosphatase_cat-dom"/>
</dbReference>
<dbReference type="PROSITE" id="PS50089">
    <property type="entry name" value="ZF_RING_2"/>
    <property type="match status" value="1"/>
</dbReference>
<evidence type="ECO:0000313" key="11">
    <source>
        <dbReference type="Proteomes" id="UP000241890"/>
    </source>
</evidence>
<dbReference type="GO" id="GO:0005737">
    <property type="term" value="C:cytoplasm"/>
    <property type="evidence" value="ECO:0007669"/>
    <property type="project" value="TreeGrafter"/>
</dbReference>
<dbReference type="EMBL" id="BEYU01000008">
    <property type="protein sequence ID" value="GBG24683.1"/>
    <property type="molecule type" value="Genomic_DNA"/>
</dbReference>
<evidence type="ECO:0000256" key="4">
    <source>
        <dbReference type="ARBA" id="ARBA00022912"/>
    </source>
</evidence>
<feature type="region of interest" description="Disordered" evidence="6">
    <location>
        <begin position="1"/>
        <end position="76"/>
    </location>
</feature>
<accession>A0A2R5G870</accession>
<dbReference type="GO" id="GO:0043409">
    <property type="term" value="P:negative regulation of MAPK cascade"/>
    <property type="evidence" value="ECO:0007669"/>
    <property type="project" value="TreeGrafter"/>
</dbReference>
<keyword evidence="4" id="KW-0904">Protein phosphatase</keyword>
<evidence type="ECO:0000259" key="8">
    <source>
        <dbReference type="PROSITE" id="PS50056"/>
    </source>
</evidence>
<feature type="compositionally biased region" description="Basic and acidic residues" evidence="6">
    <location>
        <begin position="16"/>
        <end position="26"/>
    </location>
</feature>
<sequence length="335" mass="37473">MEAELASAQRKLAALRLDEREPRDHCSVSSASTSRSSSSASVPSVPEIRVIRGGPDRKERQQSQQPEHLQHANRLDHHDVSLMWQRDEDESGSFRCIEGSRGPRRIYVGTEKMSRFRKGLDKFGIRTIVNCTRGAPNKFAEDPDFQYMQVELSDDTCETLLGKLDAVTSFIQHEAEDEIILIHCSKGVSRSISVFLAWLIRYRRLPLREGLELAKSRRSVAAPNMGFIRQLLVYETDVLAQASLTMDDFLPCPVCLHVNFDSKKFACGHRCCGSCLRKFAPGAECAHCAYKTASRADATPEEGIRKRSSSIEDLSSWRTACPPPPRSPSPPPLAD</sequence>
<dbReference type="InterPro" id="IPR020422">
    <property type="entry name" value="TYR_PHOSPHATASE_DUAL_dom"/>
</dbReference>
<dbReference type="PROSITE" id="PS50054">
    <property type="entry name" value="TYR_PHOSPHATASE_DUAL"/>
    <property type="match status" value="1"/>
</dbReference>
<dbReference type="InterPro" id="IPR001841">
    <property type="entry name" value="Znf_RING"/>
</dbReference>
<keyword evidence="11" id="KW-1185">Reference proteome</keyword>
<dbReference type="SUPFAM" id="SSF57850">
    <property type="entry name" value="RING/U-box"/>
    <property type="match status" value="1"/>
</dbReference>
<feature type="compositionally biased region" description="Low complexity" evidence="6">
    <location>
        <begin position="27"/>
        <end position="46"/>
    </location>
</feature>
<dbReference type="GO" id="GO:0008270">
    <property type="term" value="F:zinc ion binding"/>
    <property type="evidence" value="ECO:0007669"/>
    <property type="project" value="UniProtKB-KW"/>
</dbReference>
<dbReference type="Gene3D" id="3.90.190.10">
    <property type="entry name" value="Protein tyrosine phosphatase superfamily"/>
    <property type="match status" value="1"/>
</dbReference>
<keyword evidence="3" id="KW-0378">Hydrolase</keyword>
<dbReference type="EC" id="3.1.3.48" evidence="2"/>
<dbReference type="AlphaFoldDB" id="A0A2R5G870"/>
<dbReference type="PANTHER" id="PTHR10159:SF529">
    <property type="entry name" value="TYROSINE-PROTEIN PHOSPHATASE DOMAIN-CONTAINING PROTEIN"/>
    <property type="match status" value="1"/>
</dbReference>
<dbReference type="InterPro" id="IPR013083">
    <property type="entry name" value="Znf_RING/FYVE/PHD"/>
</dbReference>